<feature type="domain" description="EAL" evidence="1">
    <location>
        <begin position="1"/>
        <end position="249"/>
    </location>
</feature>
<dbReference type="PANTHER" id="PTHR33121:SF82">
    <property type="entry name" value="SIGNAL TRANSDUCTION PROTEIN CONTAINING A EAL DOMAIN"/>
    <property type="match status" value="1"/>
</dbReference>
<gene>
    <name evidence="2" type="ORF">LC087_03055</name>
</gene>
<evidence type="ECO:0000313" key="2">
    <source>
        <dbReference type="EMBL" id="WLR43194.1"/>
    </source>
</evidence>
<dbReference type="InterPro" id="IPR029151">
    <property type="entry name" value="Sensor-like_sf"/>
</dbReference>
<dbReference type="Gene3D" id="3.30.450.20">
    <property type="entry name" value="PAS domain"/>
    <property type="match status" value="1"/>
</dbReference>
<dbReference type="SMART" id="SM00052">
    <property type="entry name" value="EAL"/>
    <property type="match status" value="1"/>
</dbReference>
<organism evidence="2 3">
    <name type="scientific">Bacillus carboniphilus</name>
    <dbReference type="NCBI Taxonomy" id="86663"/>
    <lineage>
        <taxon>Bacteria</taxon>
        <taxon>Bacillati</taxon>
        <taxon>Bacillota</taxon>
        <taxon>Bacilli</taxon>
        <taxon>Bacillales</taxon>
        <taxon>Bacillaceae</taxon>
        <taxon>Bacillus</taxon>
    </lineage>
</organism>
<dbReference type="SUPFAM" id="SSF103190">
    <property type="entry name" value="Sensory domain-like"/>
    <property type="match status" value="1"/>
</dbReference>
<dbReference type="RefSeq" id="WP_226539023.1">
    <property type="nucleotide sequence ID" value="NZ_CP129013.1"/>
</dbReference>
<dbReference type="Proteomes" id="UP001197974">
    <property type="component" value="Chromosome"/>
</dbReference>
<dbReference type="Pfam" id="PF00563">
    <property type="entry name" value="EAL"/>
    <property type="match status" value="1"/>
</dbReference>
<proteinExistence type="predicted"/>
<accession>A0ABY9JUV4</accession>
<dbReference type="InterPro" id="IPR018842">
    <property type="entry name" value="YkuI_C"/>
</dbReference>
<evidence type="ECO:0000313" key="3">
    <source>
        <dbReference type="Proteomes" id="UP001197974"/>
    </source>
</evidence>
<dbReference type="InterPro" id="IPR050706">
    <property type="entry name" value="Cyclic-di-GMP_PDE-like"/>
</dbReference>
<sequence length="407" mass="47818">MDALDILTSKEKVHPSYQAIFSADEQAIIGYDVLGHISNENSFSLGLFFSDDTIPEEYRLEIDNIILHKALQTISPQSNNVGLIFLKRNVNLLMIDRGESFLKTLLQYKDEGIQLNRIVLQISEHQYKGDIEQLCHLLNYYRTFGIKVAADHIGKESSNLNRIARLEPHFLKIDLSPFRLKTPSQSYHDVLYSISLLARKIGAGLLYEKIDTSYQLQYAWKNGGQMLQGDYLKTKTDDYICFSSDEGKRKLKEEFREYIKLEKAKLDSLFIFEDQLNSRVAQSLNKRRNLTQEFDQLIIDLTEQFSDCCFRIYICDEDGYQKSSNILRTGKQWELQRDYQDKNWSWRPYFLENVDRMRRDKKGFLSDLYSDIESGEIIRTFSYPLNELHYLFMDLPYAFLYEQDGLL</sequence>
<dbReference type="CDD" id="cd01948">
    <property type="entry name" value="EAL"/>
    <property type="match status" value="1"/>
</dbReference>
<protein>
    <submittedName>
        <fullName evidence="2">EAL-associated domain-containing protein</fullName>
    </submittedName>
</protein>
<evidence type="ECO:0000259" key="1">
    <source>
        <dbReference type="PROSITE" id="PS50883"/>
    </source>
</evidence>
<dbReference type="EMBL" id="CP129013">
    <property type="protein sequence ID" value="WLR43194.1"/>
    <property type="molecule type" value="Genomic_DNA"/>
</dbReference>
<dbReference type="PROSITE" id="PS50883">
    <property type="entry name" value="EAL"/>
    <property type="match status" value="1"/>
</dbReference>
<name>A0ABY9JUV4_9BACI</name>
<dbReference type="InterPro" id="IPR001633">
    <property type="entry name" value="EAL_dom"/>
</dbReference>
<dbReference type="Gene3D" id="1.20.5.170">
    <property type="match status" value="1"/>
</dbReference>
<keyword evidence="3" id="KW-1185">Reference proteome</keyword>
<dbReference type="PANTHER" id="PTHR33121">
    <property type="entry name" value="CYCLIC DI-GMP PHOSPHODIESTERASE PDEF"/>
    <property type="match status" value="1"/>
</dbReference>
<dbReference type="InterPro" id="IPR035919">
    <property type="entry name" value="EAL_sf"/>
</dbReference>
<dbReference type="Pfam" id="PF10388">
    <property type="entry name" value="YkuI_C"/>
    <property type="match status" value="1"/>
</dbReference>
<dbReference type="SUPFAM" id="SSF141868">
    <property type="entry name" value="EAL domain-like"/>
    <property type="match status" value="1"/>
</dbReference>
<dbReference type="Gene3D" id="3.20.20.450">
    <property type="entry name" value="EAL domain"/>
    <property type="match status" value="1"/>
</dbReference>
<reference evidence="2 3" key="1">
    <citation type="submission" date="2023-06" db="EMBL/GenBank/DDBJ databases">
        <title>Five Gram-positive bacteria isolated from mangrove sediments in Shenzhen, Guangdong, China.</title>
        <authorList>
            <person name="Yu S."/>
            <person name="Zheng W."/>
            <person name="Huang Y."/>
        </authorList>
    </citation>
    <scope>NUCLEOTIDE SEQUENCE [LARGE SCALE GENOMIC DNA]</scope>
    <source>
        <strain evidence="2 3">SaN35-3</strain>
    </source>
</reference>